<proteinExistence type="predicted"/>
<dbReference type="EMBL" id="CP030118">
    <property type="protein sequence ID" value="QDL09251.1"/>
    <property type="molecule type" value="Genomic_DNA"/>
</dbReference>
<evidence type="ECO:0000313" key="3">
    <source>
        <dbReference type="Proteomes" id="UP000503129"/>
    </source>
</evidence>
<keyword evidence="1" id="KW-1133">Transmembrane helix</keyword>
<sequence>MKGIIKPYQMKGRVLIIVILFGIISLFCFSFFAKVVRVKFVEIDFVLKRLEIQKEAQVEIPYTIAKVDVQRRLGSDVKPDPRCLFWATTEVGRGWTNDSEDRDFFIDYYIPLNKKAMICTTPALAAALIAKRHEKPLLYKVYPTEDGFHVRIVEGLSEVREPCKNWTGNVDCADPILSRQGVVRYKP</sequence>
<protein>
    <submittedName>
        <fullName evidence="2">Uncharacterized protein</fullName>
    </submittedName>
</protein>
<feature type="transmembrane region" description="Helical" evidence="1">
    <location>
        <begin position="12"/>
        <end position="33"/>
    </location>
</feature>
<keyword evidence="1" id="KW-0812">Transmembrane</keyword>
<gene>
    <name evidence="2" type="ORF">DP114_16290</name>
</gene>
<dbReference type="Proteomes" id="UP000503129">
    <property type="component" value="Chromosome"/>
</dbReference>
<keyword evidence="3" id="KW-1185">Reference proteome</keyword>
<evidence type="ECO:0000313" key="2">
    <source>
        <dbReference type="EMBL" id="QDL09251.1"/>
    </source>
</evidence>
<accession>A0A856MHZ6</accession>
<dbReference type="AlphaFoldDB" id="A0A856MHZ6"/>
<dbReference type="RefSeq" id="WP_169265625.1">
    <property type="nucleotide sequence ID" value="NZ_CAWOXK010000001.1"/>
</dbReference>
<name>A0A856MHZ6_9CYAN</name>
<keyword evidence="1" id="KW-0472">Membrane</keyword>
<evidence type="ECO:0000256" key="1">
    <source>
        <dbReference type="SAM" id="Phobius"/>
    </source>
</evidence>
<dbReference type="KEGG" id="bsen:DP114_16290"/>
<reference evidence="2 3" key="1">
    <citation type="submission" date="2018-06" db="EMBL/GenBank/DDBJ databases">
        <title>Comparative genomics of Brasilonema spp. strains.</title>
        <authorList>
            <person name="Alvarenga D.O."/>
            <person name="Fiore M.F."/>
            <person name="Varani A.M."/>
        </authorList>
    </citation>
    <scope>NUCLEOTIDE SEQUENCE [LARGE SCALE GENOMIC DNA]</scope>
    <source>
        <strain evidence="2 3">CENA114</strain>
    </source>
</reference>
<organism evidence="2 3">
    <name type="scientific">Brasilonema sennae CENA114</name>
    <dbReference type="NCBI Taxonomy" id="415709"/>
    <lineage>
        <taxon>Bacteria</taxon>
        <taxon>Bacillati</taxon>
        <taxon>Cyanobacteriota</taxon>
        <taxon>Cyanophyceae</taxon>
        <taxon>Nostocales</taxon>
        <taxon>Scytonemataceae</taxon>
        <taxon>Brasilonema</taxon>
        <taxon>Bromeliae group (in: Brasilonema)</taxon>
    </lineage>
</organism>